<evidence type="ECO:0000313" key="4">
    <source>
        <dbReference type="Proteomes" id="UP000001937"/>
    </source>
</evidence>
<dbReference type="Proteomes" id="UP000001937">
    <property type="component" value="Chromosome"/>
</dbReference>
<dbReference type="PANTHER" id="PTHR30024">
    <property type="entry name" value="ALIPHATIC SULFONATES-BINDING PROTEIN-RELATED"/>
    <property type="match status" value="1"/>
</dbReference>
<feature type="domain" description="SsuA/THI5-like" evidence="2">
    <location>
        <begin position="89"/>
        <end position="207"/>
    </location>
</feature>
<dbReference type="HOGENOM" id="CLU_028871_2_1_11"/>
<dbReference type="CDD" id="cd13558">
    <property type="entry name" value="PBP2_SsuA_like_2"/>
    <property type="match status" value="1"/>
</dbReference>
<dbReference type="RefSeq" id="WP_011434719.1">
    <property type="nucleotide sequence ID" value="NC_007777.1"/>
</dbReference>
<evidence type="ECO:0000259" key="2">
    <source>
        <dbReference type="Pfam" id="PF09084"/>
    </source>
</evidence>
<feature type="signal peptide" evidence="1">
    <location>
        <begin position="1"/>
        <end position="27"/>
    </location>
</feature>
<keyword evidence="1" id="KW-0732">Signal</keyword>
<dbReference type="AlphaFoldDB" id="Q2JGF3"/>
<proteinExistence type="predicted"/>
<dbReference type="PROSITE" id="PS51257">
    <property type="entry name" value="PROKAR_LIPOPROTEIN"/>
    <property type="match status" value="1"/>
</dbReference>
<dbReference type="STRING" id="106370.Francci3_0251"/>
<feature type="chain" id="PRO_5038696313" evidence="1">
    <location>
        <begin position="28"/>
        <end position="346"/>
    </location>
</feature>
<sequence>MQHRRPRGRRLSLLAAGLAAAVAVTLAACGNDGGSGSAGSAATGGQVTLRIGDQGKYLELPLTLSGEARGTSYGLSWNTFADGPHMNAAFSASKIDVGFMGDTPVLFANGAHAGVTAVAVAENPVNTQTIIVKAGSGIHKPADLKGRRIALTLGTSLHGYLLNQLASAGLKQSDITPVNVPITSLGATLASGRVDAIVYAKQYVAAVGQQAPGSYEIETKPLPVFSVVLASKNTLKDPAKRTAVQDFLIRLSRASAWPKAHEDEWIKKYYVGQLKQNPQTARKYFDSLPRALYKPVSESFIESQRVQARLLIDVDQLPKTLNVNDEIDKGFNAELTAAFTKASLAT</sequence>
<name>Q2JGF3_FRACC</name>
<keyword evidence="4" id="KW-1185">Reference proteome</keyword>
<dbReference type="SUPFAM" id="SSF53850">
    <property type="entry name" value="Periplasmic binding protein-like II"/>
    <property type="match status" value="1"/>
</dbReference>
<gene>
    <name evidence="3" type="ordered locus">Francci3_0251</name>
</gene>
<dbReference type="OrthoDB" id="506623at2"/>
<dbReference type="eggNOG" id="COG0715">
    <property type="taxonomic scope" value="Bacteria"/>
</dbReference>
<reference evidence="3 4" key="1">
    <citation type="journal article" date="2007" name="Genome Res.">
        <title>Genome characteristics of facultatively symbiotic Frankia sp. strains reflect host range and host plant biogeography.</title>
        <authorList>
            <person name="Normand P."/>
            <person name="Lapierre P."/>
            <person name="Tisa L.S."/>
            <person name="Gogarten J.P."/>
            <person name="Alloisio N."/>
            <person name="Bagnarol E."/>
            <person name="Bassi C.A."/>
            <person name="Berry A.M."/>
            <person name="Bickhart D.M."/>
            <person name="Choisne N."/>
            <person name="Couloux A."/>
            <person name="Cournoyer B."/>
            <person name="Cruveiller S."/>
            <person name="Daubin V."/>
            <person name="Demange N."/>
            <person name="Francino M.P."/>
            <person name="Goltsman E."/>
            <person name="Huang Y."/>
            <person name="Kopp O.R."/>
            <person name="Labarre L."/>
            <person name="Lapidus A."/>
            <person name="Lavire C."/>
            <person name="Marechal J."/>
            <person name="Martinez M."/>
            <person name="Mastronunzio J.E."/>
            <person name="Mullin B.C."/>
            <person name="Niemann J."/>
            <person name="Pujic P."/>
            <person name="Rawnsley T."/>
            <person name="Rouy Z."/>
            <person name="Schenowitz C."/>
            <person name="Sellstedt A."/>
            <person name="Tavares F."/>
            <person name="Tomkins J.P."/>
            <person name="Vallenet D."/>
            <person name="Valverde C."/>
            <person name="Wall L.G."/>
            <person name="Wang Y."/>
            <person name="Medigue C."/>
            <person name="Benson D.R."/>
        </authorList>
    </citation>
    <scope>NUCLEOTIDE SEQUENCE [LARGE SCALE GENOMIC DNA]</scope>
    <source>
        <strain evidence="4">DSM 45818 / CECT 9043 / CcI3</strain>
    </source>
</reference>
<dbReference type="Pfam" id="PF09084">
    <property type="entry name" value="NMT1"/>
    <property type="match status" value="1"/>
</dbReference>
<dbReference type="EMBL" id="CP000249">
    <property type="protein sequence ID" value="ABD09639.1"/>
    <property type="molecule type" value="Genomic_DNA"/>
</dbReference>
<dbReference type="Gene3D" id="3.40.190.10">
    <property type="entry name" value="Periplasmic binding protein-like II"/>
    <property type="match status" value="2"/>
</dbReference>
<evidence type="ECO:0000313" key="3">
    <source>
        <dbReference type="EMBL" id="ABD09639.1"/>
    </source>
</evidence>
<dbReference type="InterPro" id="IPR015168">
    <property type="entry name" value="SsuA/THI5"/>
</dbReference>
<dbReference type="PANTHER" id="PTHR30024:SF48">
    <property type="entry name" value="ABC TRANSPORTER SUBSTRATE-BINDING PROTEIN"/>
    <property type="match status" value="1"/>
</dbReference>
<accession>Q2JGF3</accession>
<dbReference type="KEGG" id="fra:Francci3_0251"/>
<dbReference type="PhylomeDB" id="Q2JGF3"/>
<organism evidence="3 4">
    <name type="scientific">Frankia casuarinae (strain DSM 45818 / CECT 9043 / HFP020203 / CcI3)</name>
    <dbReference type="NCBI Taxonomy" id="106370"/>
    <lineage>
        <taxon>Bacteria</taxon>
        <taxon>Bacillati</taxon>
        <taxon>Actinomycetota</taxon>
        <taxon>Actinomycetes</taxon>
        <taxon>Frankiales</taxon>
        <taxon>Frankiaceae</taxon>
        <taxon>Frankia</taxon>
    </lineage>
</organism>
<evidence type="ECO:0000256" key="1">
    <source>
        <dbReference type="SAM" id="SignalP"/>
    </source>
</evidence>
<protein>
    <submittedName>
        <fullName evidence="3">Sulfonate binding protein</fullName>
    </submittedName>
</protein>